<dbReference type="EMBL" id="CP036339">
    <property type="protein sequence ID" value="QDT73071.1"/>
    <property type="molecule type" value="Genomic_DNA"/>
</dbReference>
<evidence type="ECO:0008006" key="3">
    <source>
        <dbReference type="Google" id="ProtNLM"/>
    </source>
</evidence>
<dbReference type="SUPFAM" id="SSF52540">
    <property type="entry name" value="P-loop containing nucleoside triphosphate hydrolases"/>
    <property type="match status" value="1"/>
</dbReference>
<dbReference type="Proteomes" id="UP000317909">
    <property type="component" value="Chromosome"/>
</dbReference>
<reference evidence="1 2" key="1">
    <citation type="submission" date="2019-02" db="EMBL/GenBank/DDBJ databases">
        <title>Deep-cultivation of Planctomycetes and their phenomic and genomic characterization uncovers novel biology.</title>
        <authorList>
            <person name="Wiegand S."/>
            <person name="Jogler M."/>
            <person name="Boedeker C."/>
            <person name="Pinto D."/>
            <person name="Vollmers J."/>
            <person name="Rivas-Marin E."/>
            <person name="Kohn T."/>
            <person name="Peeters S.H."/>
            <person name="Heuer A."/>
            <person name="Rast P."/>
            <person name="Oberbeckmann S."/>
            <person name="Bunk B."/>
            <person name="Jeske O."/>
            <person name="Meyerdierks A."/>
            <person name="Storesund J.E."/>
            <person name="Kallscheuer N."/>
            <person name="Luecker S."/>
            <person name="Lage O.M."/>
            <person name="Pohl T."/>
            <person name="Merkel B.J."/>
            <person name="Hornburger P."/>
            <person name="Mueller R.-W."/>
            <person name="Bruemmer F."/>
            <person name="Labrenz M."/>
            <person name="Spormann A.M."/>
            <person name="Op den Camp H."/>
            <person name="Overmann J."/>
            <person name="Amann R."/>
            <person name="Jetten M.S.M."/>
            <person name="Mascher T."/>
            <person name="Medema M.H."/>
            <person name="Devos D.P."/>
            <person name="Kaster A.-K."/>
            <person name="Ovreas L."/>
            <person name="Rohde M."/>
            <person name="Galperin M.Y."/>
            <person name="Jogler C."/>
        </authorList>
    </citation>
    <scope>NUCLEOTIDE SEQUENCE [LARGE SCALE GENOMIC DNA]</scope>
    <source>
        <strain evidence="1 2">I41</strain>
    </source>
</reference>
<gene>
    <name evidence="1" type="ORF">I41_22600</name>
</gene>
<protein>
    <recommendedName>
        <fullName evidence="3">Sulfotransferase domain protein</fullName>
    </recommendedName>
</protein>
<name>A0A517TXI1_9BACT</name>
<evidence type="ECO:0000313" key="2">
    <source>
        <dbReference type="Proteomes" id="UP000317909"/>
    </source>
</evidence>
<proteinExistence type="predicted"/>
<evidence type="ECO:0000313" key="1">
    <source>
        <dbReference type="EMBL" id="QDT73071.1"/>
    </source>
</evidence>
<dbReference type="InterPro" id="IPR027417">
    <property type="entry name" value="P-loop_NTPase"/>
</dbReference>
<dbReference type="AlphaFoldDB" id="A0A517TXI1"/>
<dbReference type="KEGG" id="llh:I41_22600"/>
<keyword evidence="2" id="KW-1185">Reference proteome</keyword>
<dbReference type="Gene3D" id="3.40.50.300">
    <property type="entry name" value="P-loop containing nucleotide triphosphate hydrolases"/>
    <property type="match status" value="1"/>
</dbReference>
<organism evidence="1 2">
    <name type="scientific">Lacipirellula limnantheis</name>
    <dbReference type="NCBI Taxonomy" id="2528024"/>
    <lineage>
        <taxon>Bacteria</taxon>
        <taxon>Pseudomonadati</taxon>
        <taxon>Planctomycetota</taxon>
        <taxon>Planctomycetia</taxon>
        <taxon>Pirellulales</taxon>
        <taxon>Lacipirellulaceae</taxon>
        <taxon>Lacipirellula</taxon>
    </lineage>
</organism>
<accession>A0A517TXI1</accession>
<dbReference type="RefSeq" id="WP_145432571.1">
    <property type="nucleotide sequence ID" value="NZ_CP036339.1"/>
</dbReference>
<sequence>MPAVPAPAAPPRFLRPASPEQLEHLYQQARGRVDNVNAIPYFDRLAAGRYRDLIRRPSFDPSKPSIVTSFQPKSGGTFLHNRLLELGYHEFWWCFPHVQCHSYWYTSQQTLELYLRGGVACQTHCRPDAALLEAFDRCGVEQIWVHLRNPVESAISAYHHYRGEGHGDSVAADERRRQARRATQLFRFLRRSDKDQFVREQIDWFIEWTGQWLRFDAEQPGRVVISFHRELADPQQMLNRVFRQFGVESPGRITPSPAANDRFRPNPLRNWRHDVDGATQRFVEKRIRESLAAFPAFERLWS</sequence>